<comment type="catalytic activity">
    <reaction evidence="9">
        <text>L-cysteinyl-[protein] + (2E,6E)-farnesyl diphosphate = S-(2E,6E)-farnesyl-L-cysteinyl-[protein] + diphosphate</text>
        <dbReference type="Rhea" id="RHEA:13345"/>
        <dbReference type="Rhea" id="RHEA-COMP:10131"/>
        <dbReference type="Rhea" id="RHEA-COMP:11535"/>
        <dbReference type="ChEBI" id="CHEBI:29950"/>
        <dbReference type="ChEBI" id="CHEBI:33019"/>
        <dbReference type="ChEBI" id="CHEBI:86019"/>
        <dbReference type="ChEBI" id="CHEBI:175763"/>
    </reaction>
</comment>
<evidence type="ECO:0000313" key="11">
    <source>
        <dbReference type="EMBL" id="GAA99352.1"/>
    </source>
</evidence>
<organism evidence="11 12">
    <name type="scientific">Mixia osmundae (strain CBS 9802 / IAM 14324 / JCM 22182 / KY 12970)</name>
    <dbReference type="NCBI Taxonomy" id="764103"/>
    <lineage>
        <taxon>Eukaryota</taxon>
        <taxon>Fungi</taxon>
        <taxon>Dikarya</taxon>
        <taxon>Basidiomycota</taxon>
        <taxon>Pucciniomycotina</taxon>
        <taxon>Mixiomycetes</taxon>
        <taxon>Mixiales</taxon>
        <taxon>Mixiaceae</taxon>
        <taxon>Mixia</taxon>
    </lineage>
</organism>
<evidence type="ECO:0000256" key="5">
    <source>
        <dbReference type="ARBA" id="ARBA00022679"/>
    </source>
</evidence>
<reference evidence="11 12" key="1">
    <citation type="journal article" date="2011" name="J. Gen. Appl. Microbiol.">
        <title>Draft genome sequencing of the enigmatic basidiomycete Mixia osmundae.</title>
        <authorList>
            <person name="Nishida H."/>
            <person name="Nagatsuka Y."/>
            <person name="Sugiyama J."/>
        </authorList>
    </citation>
    <scope>NUCLEOTIDE SEQUENCE [LARGE SCALE GENOMIC DNA]</scope>
    <source>
        <strain evidence="12">CBS 9802 / IAM 14324 / JCM 22182 / KY 12970</strain>
    </source>
</reference>
<keyword evidence="8 9" id="KW-0862">Zinc</keyword>
<dbReference type="InterPro" id="IPR008930">
    <property type="entry name" value="Terpenoid_cyclase/PrenylTrfase"/>
</dbReference>
<evidence type="ECO:0000256" key="8">
    <source>
        <dbReference type="ARBA" id="ARBA00022833"/>
    </source>
</evidence>
<dbReference type="EC" id="2.5.1.58" evidence="2 9"/>
<evidence type="ECO:0000256" key="7">
    <source>
        <dbReference type="ARBA" id="ARBA00022737"/>
    </source>
</evidence>
<dbReference type="PANTHER" id="PTHR11774">
    <property type="entry name" value="GERANYLGERANYL TRANSFERASE TYPE BETA SUBUNIT"/>
    <property type="match status" value="1"/>
</dbReference>
<dbReference type="Gene3D" id="1.50.10.20">
    <property type="match status" value="1"/>
</dbReference>
<dbReference type="STRING" id="764103.G7E9N3"/>
<evidence type="ECO:0000256" key="2">
    <source>
        <dbReference type="ARBA" id="ARBA00012702"/>
    </source>
</evidence>
<evidence type="ECO:0000256" key="6">
    <source>
        <dbReference type="ARBA" id="ARBA00022723"/>
    </source>
</evidence>
<dbReference type="InterPro" id="IPR001330">
    <property type="entry name" value="Prenyltrans"/>
</dbReference>
<keyword evidence="7" id="KW-0677">Repeat</keyword>
<dbReference type="InterPro" id="IPR045089">
    <property type="entry name" value="PGGT1B-like"/>
</dbReference>
<proteinExistence type="inferred from homology"/>
<dbReference type="GO" id="GO:0005965">
    <property type="term" value="C:protein farnesyltransferase complex"/>
    <property type="evidence" value="ECO:0007669"/>
    <property type="project" value="UniProtKB-UniRule"/>
</dbReference>
<dbReference type="PANTHER" id="PTHR11774:SF6">
    <property type="entry name" value="PROTEIN FARNESYLTRANSFERASE SUBUNIT BETA"/>
    <property type="match status" value="1"/>
</dbReference>
<gene>
    <name evidence="11" type="primary">Mo06047</name>
    <name evidence="11" type="ORF">E5Q_06047</name>
</gene>
<comment type="subunit">
    <text evidence="9">Heterodimer of an alpha and a beta subunit.</text>
</comment>
<evidence type="ECO:0000256" key="9">
    <source>
        <dbReference type="RuleBase" id="RU365056"/>
    </source>
</evidence>
<evidence type="ECO:0000313" key="12">
    <source>
        <dbReference type="Proteomes" id="UP000009131"/>
    </source>
</evidence>
<dbReference type="GO" id="GO:0008270">
    <property type="term" value="F:zinc ion binding"/>
    <property type="evidence" value="ECO:0007669"/>
    <property type="project" value="UniProtKB-UniRule"/>
</dbReference>
<evidence type="ECO:0000259" key="10">
    <source>
        <dbReference type="Pfam" id="PF00432"/>
    </source>
</evidence>
<accession>G7E9N3</accession>
<reference evidence="11 12" key="2">
    <citation type="journal article" date="2012" name="Open Biol.">
        <title>Characteristics of nucleosomes and linker DNA regions on the genome of the basidiomycete Mixia osmundae revealed by mono- and dinucleosome mapping.</title>
        <authorList>
            <person name="Nishida H."/>
            <person name="Kondo S."/>
            <person name="Matsumoto T."/>
            <person name="Suzuki Y."/>
            <person name="Yoshikawa H."/>
            <person name="Taylor T.D."/>
            <person name="Sugiyama J."/>
        </authorList>
    </citation>
    <scope>NUCLEOTIDE SEQUENCE [LARGE SCALE GENOMIC DNA]</scope>
    <source>
        <strain evidence="12">CBS 9802 / IAM 14324 / JCM 22182 / KY 12970</strain>
    </source>
</reference>
<dbReference type="GO" id="GO:0097354">
    <property type="term" value="P:prenylation"/>
    <property type="evidence" value="ECO:0007669"/>
    <property type="project" value="UniProtKB-UniRule"/>
</dbReference>
<feature type="domain" description="Prenyltransferase alpha-alpha toroid" evidence="10">
    <location>
        <begin position="68"/>
        <end position="424"/>
    </location>
</feature>
<keyword evidence="12" id="KW-1185">Reference proteome</keyword>
<evidence type="ECO:0000256" key="1">
    <source>
        <dbReference type="ARBA" id="ARBA00010497"/>
    </source>
</evidence>
<protein>
    <recommendedName>
        <fullName evidence="3 9">Protein farnesyltransferase subunit beta</fullName>
        <shortName evidence="9">FTase-beta</shortName>
        <ecNumber evidence="2 9">2.5.1.58</ecNumber>
    </recommendedName>
</protein>
<comment type="caution">
    <text evidence="11">The sequence shown here is derived from an EMBL/GenBank/DDBJ whole genome shotgun (WGS) entry which is preliminary data.</text>
</comment>
<dbReference type="OrthoDB" id="10261146at2759"/>
<evidence type="ECO:0000256" key="3">
    <source>
        <dbReference type="ARBA" id="ARBA00015798"/>
    </source>
</evidence>
<dbReference type="EMBL" id="BABT02000220">
    <property type="protein sequence ID" value="GAA99352.1"/>
    <property type="molecule type" value="Genomic_DNA"/>
</dbReference>
<dbReference type="SUPFAM" id="SSF48239">
    <property type="entry name" value="Terpenoid cyclases/Protein prenyltransferases"/>
    <property type="match status" value="1"/>
</dbReference>
<dbReference type="HOGENOM" id="CLU_028946_0_0_1"/>
<sequence>MTVVASALGRGLPFDSPAAIKQKVPDDGITTETSDAQRETEDAIQAQLAQYLPVSGQTAVSDPAKCELDRAKHTRFLTATLPGLPGAFIALDASRPWLLYWTLHALELMNVSLDPASASRAAATLLKMQSPHGGFGGGPGQMAHLATTYAATMALAIVGVESEWDKIERKAMYGWLLSLKQPDGSFVMHIGGEVDVRGSYCALAVASCLNILTPDLAQGTARFVASCQTYEGGLASASYSFETSSSTPQFGEAHGGYTFCALASYFMVSPEIAPALTADDGFVYKHTETKPLQIDALLRWAAWQQADHVEGAGFRGRSNKLVDGCYSWWCGGLFSLLNALDSPAQAQDAPGETQSWVDEADDLLFDRVGLQQYVILLAQAEGGGLRDKPGKPADAYHTCYNLSGLSAAQHPMAYSLDALHSLKNDFLAPEPADIIRGANETEQEALARAKHNYAVGLAWIQSTFEDYCFGPESNEVLPSHPVFNVTLPRIKKMYDWAYGQPITQSQ</sequence>
<comment type="cofactor">
    <cofactor evidence="9">
        <name>Zn(2+)</name>
        <dbReference type="ChEBI" id="CHEBI:29105"/>
    </cofactor>
    <text evidence="9">Binds 1 zinc ion per subunit.</text>
</comment>
<dbReference type="FunCoup" id="G7E9N3">
    <property type="interactions" value="184"/>
</dbReference>
<dbReference type="AlphaFoldDB" id="G7E9N3"/>
<dbReference type="CDD" id="cd02893">
    <property type="entry name" value="FTase"/>
    <property type="match status" value="1"/>
</dbReference>
<dbReference type="InParanoid" id="G7E9N3"/>
<dbReference type="GO" id="GO:0004660">
    <property type="term" value="F:protein farnesyltransferase activity"/>
    <property type="evidence" value="ECO:0007669"/>
    <property type="project" value="UniProtKB-UniRule"/>
</dbReference>
<dbReference type="OMA" id="WCIYWIL"/>
<dbReference type="Pfam" id="PF00432">
    <property type="entry name" value="Prenyltrans"/>
    <property type="match status" value="1"/>
</dbReference>
<dbReference type="InterPro" id="IPR026872">
    <property type="entry name" value="FTB"/>
</dbReference>
<dbReference type="Proteomes" id="UP000009131">
    <property type="component" value="Unassembled WGS sequence"/>
</dbReference>
<comment type="function">
    <text evidence="9">Catalyzes the transfer of a farnesyl moiety from farnesyl diphosphate to a cysteine at the fourth position from the C-terminus of several proteins. The beta subunit is responsible for peptide-binding.</text>
</comment>
<name>G7E9N3_MIXOS</name>
<evidence type="ECO:0000256" key="4">
    <source>
        <dbReference type="ARBA" id="ARBA00022602"/>
    </source>
</evidence>
<keyword evidence="5 9" id="KW-0808">Transferase</keyword>
<comment type="similarity">
    <text evidence="1 9">Belongs to the protein prenyltransferase subunit beta family.</text>
</comment>
<dbReference type="RefSeq" id="XP_014568352.1">
    <property type="nucleotide sequence ID" value="XM_014712866.1"/>
</dbReference>
<keyword evidence="6 9" id="KW-0479">Metal-binding</keyword>
<dbReference type="eggNOG" id="KOG0365">
    <property type="taxonomic scope" value="Eukaryota"/>
</dbReference>
<keyword evidence="4 9" id="KW-0637">Prenyltransferase</keyword>